<dbReference type="Proteomes" id="UP000304953">
    <property type="component" value="Unassembled WGS sequence"/>
</dbReference>
<evidence type="ECO:0000313" key="2">
    <source>
        <dbReference type="Proteomes" id="UP000304953"/>
    </source>
</evidence>
<name>A0AC61RRY6_9FIRM</name>
<dbReference type="EMBL" id="SRYA01000045">
    <property type="protein sequence ID" value="TGY92669.1"/>
    <property type="molecule type" value="Genomic_DNA"/>
</dbReference>
<keyword evidence="2" id="KW-1185">Reference proteome</keyword>
<gene>
    <name evidence="1" type="ORF">E5329_18795</name>
</gene>
<sequence>MGKTTTEMQLVPLSKLVPYVNNARTHSPEQLTKLRSSLREFGFINPVIIDRDFNVIAGHGRIVAAKGEGITEVPCVFVDYLTEAQKKAYILADNRMALDAGWDEELLRIEIESLQGADFDVSLTGFEEGELADLFAGDGEKDVKDDGFDLSAALEKAAFVERGDIWTVGRHRMVCGDATSAEDVAALMDGKKANLIVTDPPYGVSFKSGSGLSIQNDSMKGDEFYTFLYNSFSQMAAHLENGGAAYVFHADTEGLNFRKAFVDAGFHLAGVCIWVKNSLVLGRSDYQWQHEPVLYGFLKNGKHPWYSDRKQTTIWNYDKPKRNKNHPTSKPLDLLGYPICNSSQENAVVLDTFGGSGSTMMACEQTNRICCMMELDEKYASVILRRYVEDTGDSENVYVVRGGEKMPYSALVKEVETDGQNTDD</sequence>
<accession>A0AC61RRY6</accession>
<comment type="caution">
    <text evidence="1">The sequence shown here is derived from an EMBL/GenBank/DDBJ whole genome shotgun (WGS) entry which is preliminary data.</text>
</comment>
<evidence type="ECO:0000313" key="1">
    <source>
        <dbReference type="EMBL" id="TGY92669.1"/>
    </source>
</evidence>
<protein>
    <submittedName>
        <fullName evidence="1">Site-specific DNA-methyltransferase</fullName>
    </submittedName>
</protein>
<organism evidence="1 2">
    <name type="scientific">Petralouisia muris</name>
    <dbReference type="NCBI Taxonomy" id="3032872"/>
    <lineage>
        <taxon>Bacteria</taxon>
        <taxon>Bacillati</taxon>
        <taxon>Bacillota</taxon>
        <taxon>Clostridia</taxon>
        <taxon>Lachnospirales</taxon>
        <taxon>Lachnospiraceae</taxon>
        <taxon>Petralouisia</taxon>
    </lineage>
</organism>
<proteinExistence type="predicted"/>
<reference evidence="1" key="1">
    <citation type="submission" date="2019-04" db="EMBL/GenBank/DDBJ databases">
        <title>Microbes associate with the intestines of laboratory mice.</title>
        <authorList>
            <person name="Navarre W."/>
            <person name="Wong E."/>
            <person name="Huang K."/>
            <person name="Tropini C."/>
            <person name="Ng K."/>
            <person name="Yu B."/>
        </authorList>
    </citation>
    <scope>NUCLEOTIDE SEQUENCE</scope>
    <source>
        <strain evidence="1">NM01_1-7b</strain>
    </source>
</reference>